<accession>A0A8H9N1X4</accession>
<organism evidence="1">
    <name type="scientific">Vibrio vulnificus</name>
    <dbReference type="NCBI Taxonomy" id="672"/>
    <lineage>
        <taxon>Bacteria</taxon>
        <taxon>Pseudomonadati</taxon>
        <taxon>Pseudomonadota</taxon>
        <taxon>Gammaproteobacteria</taxon>
        <taxon>Vibrionales</taxon>
        <taxon>Vibrionaceae</taxon>
        <taxon>Vibrio</taxon>
    </lineage>
</organism>
<reference evidence="1" key="1">
    <citation type="journal article" date="2018" name="Genome Biol.">
        <title>SKESA: strategic k-mer extension for scrupulous assemblies.</title>
        <authorList>
            <person name="Souvorov A."/>
            <person name="Agarwala R."/>
            <person name="Lipman D.J."/>
        </authorList>
    </citation>
    <scope>NUCLEOTIDE SEQUENCE</scope>
    <source>
        <strain evidence="1">BCW_3452</strain>
    </source>
</reference>
<dbReference type="AlphaFoldDB" id="A0A8H9N1X4"/>
<dbReference type="Proteomes" id="UP000863257">
    <property type="component" value="Unassembled WGS sequence"/>
</dbReference>
<comment type="caution">
    <text evidence="1">The sequence shown here is derived from an EMBL/GenBank/DDBJ whole genome shotgun (WGS) entry which is preliminary data.</text>
</comment>
<gene>
    <name evidence="1" type="ORF">I7730_16200</name>
</gene>
<reference evidence="1" key="2">
    <citation type="submission" date="2019-01" db="EMBL/GenBank/DDBJ databases">
        <authorList>
            <consortium name="NCBI Pathogen Detection Project"/>
        </authorList>
    </citation>
    <scope>NUCLEOTIDE SEQUENCE</scope>
    <source>
        <strain evidence="1">BCW_3452</strain>
    </source>
</reference>
<dbReference type="EMBL" id="DACRBY010000020">
    <property type="protein sequence ID" value="HAS8541326.1"/>
    <property type="molecule type" value="Genomic_DNA"/>
</dbReference>
<proteinExistence type="predicted"/>
<evidence type="ECO:0000313" key="1">
    <source>
        <dbReference type="EMBL" id="HAS8541326.1"/>
    </source>
</evidence>
<sequence>MSEEQEIQTYIHPLDQLFLLNRELAEIINDIDEPVIVVGGQAIAYWNARFQDYMPNDENSIRAGQSTDIDYIARLQDIETIVNKWGAIVAIATNHPPPQLALSTLRDSCGKIKEHDGAKFLNIDDYLQDRVERANIVDFIDAPRGFDLREFRDRGKLLLTTTEFDLSLVYEDFGLSDKLRILTPISCIKSRLSNLFGGIKEPRLEVDRIKLLRVIVSIYFIELLSSGEKERYIKKQLDYFAEVVGSTEGAKLNALYSVDLRDVFEYVATDLNLFNGKYIEKQYPYVRSHFDHTYEVALNRN</sequence>
<protein>
    <submittedName>
        <fullName evidence="1">Uncharacterized protein</fullName>
    </submittedName>
</protein>
<name>A0A8H9N1X4_VIBVL</name>